<accession>M2AQ78</accession>
<evidence type="ECO:0000313" key="1">
    <source>
        <dbReference type="EMBL" id="EMB19240.1"/>
    </source>
</evidence>
<name>M2AQ78_9BACT</name>
<keyword evidence="2" id="KW-1185">Reference proteome</keyword>
<dbReference type="AlphaFoldDB" id="M2AQ78"/>
<dbReference type="Proteomes" id="UP000011529">
    <property type="component" value="Unassembled WGS sequence"/>
</dbReference>
<sequence>MQPFNRGRVFELVYEFGHRSGFGIIVSVTTIMTETTWAAAKLSRNSPEIAVTRAAAHF</sequence>
<proteinExistence type="predicted"/>
<protein>
    <submittedName>
        <fullName evidence="1">Uncharacterized protein</fullName>
    </submittedName>
</protein>
<evidence type="ECO:0000313" key="2">
    <source>
        <dbReference type="Proteomes" id="UP000011529"/>
    </source>
</evidence>
<dbReference type="PATRIC" id="fig|1263867.3.peg.4"/>
<reference evidence="1" key="2">
    <citation type="journal article" date="2013" name="Mar. Genomics">
        <title>Expression of sulfatases in Rhodopirellula baltica and the diversity of sulfatases in the genus Rhodopirellula.</title>
        <authorList>
            <person name="Wegner C.E."/>
            <person name="Richter-Heitmann T."/>
            <person name="Klindworth A."/>
            <person name="Klockow C."/>
            <person name="Richter M."/>
            <person name="Achstetter T."/>
            <person name="Glockner F.O."/>
            <person name="Harder J."/>
        </authorList>
    </citation>
    <scope>NUCLEOTIDE SEQUENCE [LARGE SCALE GENOMIC DNA]</scope>
    <source>
        <strain evidence="1">6C</strain>
    </source>
</reference>
<dbReference type="EMBL" id="ANMO01000002">
    <property type="protein sequence ID" value="EMB19240.1"/>
    <property type="molecule type" value="Genomic_DNA"/>
</dbReference>
<reference evidence="1" key="1">
    <citation type="submission" date="2012-11" db="EMBL/GenBank/DDBJ databases">
        <title>Permanent draft genomes of Rhodopirellula europaea strain SH398 and 6C.</title>
        <authorList>
            <person name="Richter M."/>
            <person name="Richter-Heitmann T."/>
            <person name="Frank C."/>
            <person name="Harder J."/>
            <person name="Glockner F.O."/>
        </authorList>
    </citation>
    <scope>NUCLEOTIDE SEQUENCE</scope>
    <source>
        <strain evidence="1">6C</strain>
    </source>
</reference>
<organism evidence="1 2">
    <name type="scientific">Rhodopirellula europaea 6C</name>
    <dbReference type="NCBI Taxonomy" id="1263867"/>
    <lineage>
        <taxon>Bacteria</taxon>
        <taxon>Pseudomonadati</taxon>
        <taxon>Planctomycetota</taxon>
        <taxon>Planctomycetia</taxon>
        <taxon>Pirellulales</taxon>
        <taxon>Pirellulaceae</taxon>
        <taxon>Rhodopirellula</taxon>
    </lineage>
</organism>
<gene>
    <name evidence="1" type="ORF">RE6C_00004</name>
</gene>
<comment type="caution">
    <text evidence="1">The sequence shown here is derived from an EMBL/GenBank/DDBJ whole genome shotgun (WGS) entry which is preliminary data.</text>
</comment>